<dbReference type="Proteomes" id="UP001597189">
    <property type="component" value="Unassembled WGS sequence"/>
</dbReference>
<accession>A0ABW4D0Z8</accession>
<organism evidence="1 2">
    <name type="scientific">Levilactobacillus lanxiensis</name>
    <dbReference type="NCBI Taxonomy" id="2799568"/>
    <lineage>
        <taxon>Bacteria</taxon>
        <taxon>Bacillati</taxon>
        <taxon>Bacillota</taxon>
        <taxon>Bacilli</taxon>
        <taxon>Lactobacillales</taxon>
        <taxon>Lactobacillaceae</taxon>
        <taxon>Levilactobacillus</taxon>
    </lineage>
</organism>
<keyword evidence="2" id="KW-1185">Reference proteome</keyword>
<reference evidence="2" key="1">
    <citation type="journal article" date="2019" name="Int. J. Syst. Evol. Microbiol.">
        <title>The Global Catalogue of Microorganisms (GCM) 10K type strain sequencing project: providing services to taxonomists for standard genome sequencing and annotation.</title>
        <authorList>
            <consortium name="The Broad Institute Genomics Platform"/>
            <consortium name="The Broad Institute Genome Sequencing Center for Infectious Disease"/>
            <person name="Wu L."/>
            <person name="Ma J."/>
        </authorList>
    </citation>
    <scope>NUCLEOTIDE SEQUENCE [LARGE SCALE GENOMIC DNA]</scope>
    <source>
        <strain evidence="2">CCM 8979</strain>
    </source>
</reference>
<comment type="caution">
    <text evidence="1">The sequence shown here is derived from an EMBL/GenBank/DDBJ whole genome shotgun (WGS) entry which is preliminary data.</text>
</comment>
<gene>
    <name evidence="1" type="ORF">ACFQ44_05850</name>
</gene>
<evidence type="ECO:0000313" key="1">
    <source>
        <dbReference type="EMBL" id="MFD1455209.1"/>
    </source>
</evidence>
<evidence type="ECO:0000313" key="2">
    <source>
        <dbReference type="Proteomes" id="UP001597189"/>
    </source>
</evidence>
<sequence>MEKDAFEFLANQATVAAGKSVATDKEGHTFTIGGEVREFIPDDQPETLKVSTLSSVVDFMTEAADAAVGKNTQLLVEVVSPSRVVLESALDKYGRRKQLMVARVSNDPFEFGRWTDREQMNIALQSQFVSNADQATLLKFIGNYKESTEQVATDDGVTQVASVRTGAASVGNVKVPNPVLLAPYRTFAEVEQPESQFIFRMRDHMTSALFEADGGAWKNKAISNIKDYFVENLDIEDDIFVVLG</sequence>
<protein>
    <recommendedName>
        <fullName evidence="3">Phage major capsid protein</fullName>
    </recommendedName>
</protein>
<proteinExistence type="predicted"/>
<dbReference type="RefSeq" id="WP_203644456.1">
    <property type="nucleotide sequence ID" value="NZ_BOLN01000004.1"/>
</dbReference>
<evidence type="ECO:0008006" key="3">
    <source>
        <dbReference type="Google" id="ProtNLM"/>
    </source>
</evidence>
<dbReference type="EMBL" id="JBHTOD010000004">
    <property type="protein sequence ID" value="MFD1455209.1"/>
    <property type="molecule type" value="Genomic_DNA"/>
</dbReference>
<name>A0ABW4D0Z8_9LACO</name>